<accession>A0A0M7AQZ5</accession>
<evidence type="ECO:0000313" key="2">
    <source>
        <dbReference type="Proteomes" id="UP000053235"/>
    </source>
</evidence>
<keyword evidence="2" id="KW-1185">Reference proteome</keyword>
<organism evidence="1 2">
    <name type="scientific">Roseibium alexandrii</name>
    <dbReference type="NCBI Taxonomy" id="388408"/>
    <lineage>
        <taxon>Bacteria</taxon>
        <taxon>Pseudomonadati</taxon>
        <taxon>Pseudomonadota</taxon>
        <taxon>Alphaproteobacteria</taxon>
        <taxon>Hyphomicrobiales</taxon>
        <taxon>Stappiaceae</taxon>
        <taxon>Roseibium</taxon>
    </lineage>
</organism>
<sequence length="114" mass="12799">MATFKNFRQGPAQEVLARIGFDLSRCLGWQDFRSEFVEQNRSIRDKYPDNCLIDRAQSLGAVLSTGERAVLHAALAAADFAHVADDLWSWGKVDLLDQPHREAVAATILREDEV</sequence>
<protein>
    <submittedName>
        <fullName evidence="1">Uncharacterized protein</fullName>
    </submittedName>
</protein>
<proteinExistence type="predicted"/>
<dbReference type="AlphaFoldDB" id="A0A0M7AQZ5"/>
<dbReference type="EMBL" id="CXWD01000037">
    <property type="protein sequence ID" value="CTQ77565.1"/>
    <property type="molecule type" value="Genomic_DNA"/>
</dbReference>
<name>A0A0M7AQZ5_9HYPH</name>
<dbReference type="Proteomes" id="UP000053235">
    <property type="component" value="Unassembled WGS sequence"/>
</dbReference>
<gene>
    <name evidence="1" type="ORF">LAX5112_04954</name>
</gene>
<evidence type="ECO:0000313" key="1">
    <source>
        <dbReference type="EMBL" id="CTQ77565.1"/>
    </source>
</evidence>
<reference evidence="2" key="1">
    <citation type="submission" date="2015-07" db="EMBL/GenBank/DDBJ databases">
        <authorList>
            <person name="Rodrigo-Torres Lidia"/>
            <person name="Arahal R.David."/>
        </authorList>
    </citation>
    <scope>NUCLEOTIDE SEQUENCE [LARGE SCALE GENOMIC DNA]</scope>
    <source>
        <strain evidence="2">CECT 5112</strain>
    </source>
</reference>
<dbReference type="STRING" id="388408.LAX5112_04954"/>